<dbReference type="GO" id="GO:0022857">
    <property type="term" value="F:transmembrane transporter activity"/>
    <property type="evidence" value="ECO:0007669"/>
    <property type="project" value="InterPro"/>
</dbReference>
<feature type="transmembrane region" description="Helical" evidence="8">
    <location>
        <begin position="155"/>
        <end position="174"/>
    </location>
</feature>
<dbReference type="Proteomes" id="UP001152646">
    <property type="component" value="Unassembled WGS sequence"/>
</dbReference>
<dbReference type="GO" id="GO:0016020">
    <property type="term" value="C:membrane"/>
    <property type="evidence" value="ECO:0007669"/>
    <property type="project" value="UniProtKB-SubCell"/>
</dbReference>
<dbReference type="InterPro" id="IPR036259">
    <property type="entry name" value="MFS_trans_sf"/>
</dbReference>
<evidence type="ECO:0000256" key="3">
    <source>
        <dbReference type="ARBA" id="ARBA00022448"/>
    </source>
</evidence>
<feature type="transmembrane region" description="Helical" evidence="8">
    <location>
        <begin position="293"/>
        <end position="313"/>
    </location>
</feature>
<feature type="transmembrane region" description="Helical" evidence="8">
    <location>
        <begin position="351"/>
        <end position="372"/>
    </location>
</feature>
<comment type="similarity">
    <text evidence="2">Belongs to the major facilitator superfamily.</text>
</comment>
<evidence type="ECO:0000256" key="6">
    <source>
        <dbReference type="ARBA" id="ARBA00023136"/>
    </source>
</evidence>
<feature type="transmembrane region" description="Helical" evidence="8">
    <location>
        <begin position="124"/>
        <end position="143"/>
    </location>
</feature>
<comment type="caution">
    <text evidence="9">The sequence shown here is derived from an EMBL/GenBank/DDBJ whole genome shotgun (WGS) entry which is preliminary data.</text>
</comment>
<evidence type="ECO:0000256" key="8">
    <source>
        <dbReference type="SAM" id="Phobius"/>
    </source>
</evidence>
<dbReference type="SUPFAM" id="SSF103473">
    <property type="entry name" value="MFS general substrate transporter"/>
    <property type="match status" value="1"/>
</dbReference>
<proteinExistence type="inferred from homology"/>
<evidence type="ECO:0000256" key="7">
    <source>
        <dbReference type="SAM" id="MobiDB-lite"/>
    </source>
</evidence>
<dbReference type="InterPro" id="IPR011701">
    <property type="entry name" value="MFS"/>
</dbReference>
<feature type="region of interest" description="Disordered" evidence="7">
    <location>
        <begin position="1"/>
        <end position="20"/>
    </location>
</feature>
<evidence type="ECO:0000256" key="5">
    <source>
        <dbReference type="ARBA" id="ARBA00022989"/>
    </source>
</evidence>
<dbReference type="FunFam" id="1.20.1250.20:FF:000013">
    <property type="entry name" value="MFS general substrate transporter"/>
    <property type="match status" value="1"/>
</dbReference>
<gene>
    <name evidence="9" type="ORF">PSALAMII_LOCUS5293</name>
</gene>
<dbReference type="Gene3D" id="1.20.1250.20">
    <property type="entry name" value="MFS general substrate transporter like domains"/>
    <property type="match status" value="3"/>
</dbReference>
<protein>
    <recommendedName>
        <fullName evidence="11">Major facilitator superfamily (MFS) profile domain-containing protein</fullName>
    </recommendedName>
</protein>
<accession>A0A9W4J277</accession>
<feature type="transmembrane region" description="Helical" evidence="8">
    <location>
        <begin position="186"/>
        <end position="209"/>
    </location>
</feature>
<keyword evidence="3" id="KW-0813">Transport</keyword>
<organism evidence="9 10">
    <name type="scientific">Penicillium salamii</name>
    <dbReference type="NCBI Taxonomy" id="1612424"/>
    <lineage>
        <taxon>Eukaryota</taxon>
        <taxon>Fungi</taxon>
        <taxon>Dikarya</taxon>
        <taxon>Ascomycota</taxon>
        <taxon>Pezizomycotina</taxon>
        <taxon>Eurotiomycetes</taxon>
        <taxon>Eurotiomycetidae</taxon>
        <taxon>Eurotiales</taxon>
        <taxon>Aspergillaceae</taxon>
        <taxon>Penicillium</taxon>
    </lineage>
</organism>
<feature type="transmembrane region" description="Helical" evidence="8">
    <location>
        <begin position="261"/>
        <end position="281"/>
    </location>
</feature>
<keyword evidence="4 8" id="KW-0812">Transmembrane</keyword>
<evidence type="ECO:0000256" key="2">
    <source>
        <dbReference type="ARBA" id="ARBA00008335"/>
    </source>
</evidence>
<evidence type="ECO:0000313" key="9">
    <source>
        <dbReference type="EMBL" id="CAG8374428.1"/>
    </source>
</evidence>
<keyword evidence="5 8" id="KW-1133">Transmembrane helix</keyword>
<feature type="transmembrane region" description="Helical" evidence="8">
    <location>
        <begin position="53"/>
        <end position="70"/>
    </location>
</feature>
<feature type="transmembrane region" description="Helical" evidence="8">
    <location>
        <begin position="325"/>
        <end position="345"/>
    </location>
</feature>
<comment type="subcellular location">
    <subcellularLocation>
        <location evidence="1">Membrane</location>
        <topology evidence="1">Multi-pass membrane protein</topology>
    </subcellularLocation>
</comment>
<name>A0A9W4J277_9EURO</name>
<dbReference type="PANTHER" id="PTHR43791:SF92">
    <property type="entry name" value="AGL026WP"/>
    <property type="match status" value="1"/>
</dbReference>
<sequence>MNSKNRESSEIDLQSPEKPQCGTAISLPILPPHLRNRTLEERQALEKRLVRRLDIRLMPMLVLIYILNYLDRNAIAAAKLAGLTEDLQLSSVQFQTSVSVLFVGYILMQVPSNLFLNKVGKPALYLPTCMVAWPGCMVTLSAWYTRKELALRTAILYCGSLLSGAFSGLIAAGITDNMDGVRGLRAWRWLFIIEGAITVVVAFSAYFVLVNFPHNTTGISDTERELAIWRLQKDISAQGEESEENLSLVGGFKQCIADWKVWILVTLVFGATSSGTINSFFPTVVEGLGKDRIQTLLLTVPPYILACIVAMLVSLSADRSGERYFHFTIPLWTSIAGFIISASTTQFGPRYFAFMIMLPGVYTAFIIGITWVANTLPRPSAKKAAALAFANAIGNCSSIYSPYLYPSSGAPRFVLAMSVNSATSLLAISTATIFRVLLQRLNRGMEREEVEEYDQEGRRVEGFRYLL</sequence>
<dbReference type="EMBL" id="CAJVPA010000184">
    <property type="protein sequence ID" value="CAG8374428.1"/>
    <property type="molecule type" value="Genomic_DNA"/>
</dbReference>
<dbReference type="OrthoDB" id="2250022at2759"/>
<feature type="transmembrane region" description="Helical" evidence="8">
    <location>
        <begin position="384"/>
        <end position="403"/>
    </location>
</feature>
<dbReference type="Pfam" id="PF07690">
    <property type="entry name" value="MFS_1"/>
    <property type="match status" value="1"/>
</dbReference>
<reference evidence="9" key="1">
    <citation type="submission" date="2021-07" db="EMBL/GenBank/DDBJ databases">
        <authorList>
            <person name="Branca A.L. A."/>
        </authorList>
    </citation>
    <scope>NUCLEOTIDE SEQUENCE</scope>
</reference>
<dbReference type="AlphaFoldDB" id="A0A9W4J277"/>
<evidence type="ECO:0000256" key="4">
    <source>
        <dbReference type="ARBA" id="ARBA00022692"/>
    </source>
</evidence>
<keyword evidence="6 8" id="KW-0472">Membrane</keyword>
<evidence type="ECO:0000256" key="1">
    <source>
        <dbReference type="ARBA" id="ARBA00004141"/>
    </source>
</evidence>
<feature type="transmembrane region" description="Helical" evidence="8">
    <location>
        <begin position="415"/>
        <end position="438"/>
    </location>
</feature>
<evidence type="ECO:0000313" key="10">
    <source>
        <dbReference type="Proteomes" id="UP001152646"/>
    </source>
</evidence>
<evidence type="ECO:0008006" key="11">
    <source>
        <dbReference type="Google" id="ProtNLM"/>
    </source>
</evidence>
<dbReference type="PANTHER" id="PTHR43791">
    <property type="entry name" value="PERMEASE-RELATED"/>
    <property type="match status" value="1"/>
</dbReference>